<feature type="domain" description="Mce/MlaD" evidence="2">
    <location>
        <begin position="40"/>
        <end position="114"/>
    </location>
</feature>
<organism evidence="3 4">
    <name type="scientific">Nocardioides immobilis</name>
    <dbReference type="NCBI Taxonomy" id="2049295"/>
    <lineage>
        <taxon>Bacteria</taxon>
        <taxon>Bacillati</taxon>
        <taxon>Actinomycetota</taxon>
        <taxon>Actinomycetes</taxon>
        <taxon>Propionibacteriales</taxon>
        <taxon>Nocardioidaceae</taxon>
        <taxon>Nocardioides</taxon>
    </lineage>
</organism>
<sequence>MLSKVTKAKLMVFVAITAVTLIITALYYVRLPQQVGIGRYDLTVELTNAGGLYPQAMVTYRGVEVGKVTDVELADDGNVVAHLQVDDGTQLPANSTVEVRSASVIGEQYVNFLPPADPSTEHLQDGANIPADRTVLPTTTNSLLTSVDDLLASIPRQDLRTVVAELDAALDGVGDDLGRFIDASSAFHVAAAENLPQTLQLIDDSTTVLGTQQELDPAIRSYASTLDSFTGQLEANDDDLRGLIEAGAPFMEAMGGFAVDLTGVAPGLVAELAEVGEVLRVYRDGVEHLLIVLPAVTTSVNAAIPVSRRSGTRSAANLWFKAGLDPPTCTEGFEDADKMRNPDDLSPADPPNNSWCKVAPDDIRAPRGARNHPCPNGGTGATAALCGLHFDQTSALDGTGRSAYEAGDEPAPTGSVELGLTSYLLAGEPPGATTWQELVRGLVKK</sequence>
<dbReference type="PANTHER" id="PTHR33371:SF16">
    <property type="entry name" value="MCE-FAMILY PROTEIN MCE3F"/>
    <property type="match status" value="1"/>
</dbReference>
<accession>A0A417Y628</accession>
<name>A0A417Y628_9ACTN</name>
<keyword evidence="1" id="KW-1133">Transmembrane helix</keyword>
<dbReference type="Pfam" id="PF02470">
    <property type="entry name" value="MlaD"/>
    <property type="match status" value="1"/>
</dbReference>
<keyword evidence="1" id="KW-0812">Transmembrane</keyword>
<keyword evidence="1" id="KW-0472">Membrane</keyword>
<dbReference type="PANTHER" id="PTHR33371">
    <property type="entry name" value="INTERMEMBRANE PHOSPHOLIPID TRANSPORT SYSTEM BINDING PROTEIN MLAD-RELATED"/>
    <property type="match status" value="1"/>
</dbReference>
<dbReference type="GO" id="GO:0005576">
    <property type="term" value="C:extracellular region"/>
    <property type="evidence" value="ECO:0007669"/>
    <property type="project" value="TreeGrafter"/>
</dbReference>
<dbReference type="InterPro" id="IPR003399">
    <property type="entry name" value="Mce/MlaD"/>
</dbReference>
<proteinExistence type="predicted"/>
<dbReference type="EMBL" id="QXGH01000010">
    <property type="protein sequence ID" value="RHW28143.1"/>
    <property type="molecule type" value="Genomic_DNA"/>
</dbReference>
<dbReference type="Proteomes" id="UP000283644">
    <property type="component" value="Unassembled WGS sequence"/>
</dbReference>
<keyword evidence="4" id="KW-1185">Reference proteome</keyword>
<evidence type="ECO:0000313" key="4">
    <source>
        <dbReference type="Proteomes" id="UP000283644"/>
    </source>
</evidence>
<dbReference type="InterPro" id="IPR052336">
    <property type="entry name" value="MlaD_Phospholipid_Transporter"/>
</dbReference>
<reference evidence="3 4" key="1">
    <citation type="submission" date="2018-09" db="EMBL/GenBank/DDBJ databases">
        <title>Genome sequencing of Nocardioides immobilis CCTCC AB 2017083 for comparison to Nocardioides silvaticus.</title>
        <authorList>
            <person name="Li C."/>
            <person name="Wang G."/>
        </authorList>
    </citation>
    <scope>NUCLEOTIDE SEQUENCE [LARGE SCALE GENOMIC DNA]</scope>
    <source>
        <strain evidence="3 4">CCTCC AB 2017083</strain>
    </source>
</reference>
<dbReference type="InterPro" id="IPR005693">
    <property type="entry name" value="Mce"/>
</dbReference>
<dbReference type="RefSeq" id="WP_118922883.1">
    <property type="nucleotide sequence ID" value="NZ_QXGH01000010.1"/>
</dbReference>
<dbReference type="AlphaFoldDB" id="A0A417Y628"/>
<evidence type="ECO:0000313" key="3">
    <source>
        <dbReference type="EMBL" id="RHW28143.1"/>
    </source>
</evidence>
<gene>
    <name evidence="3" type="ORF">D0Z08_03890</name>
</gene>
<evidence type="ECO:0000259" key="2">
    <source>
        <dbReference type="Pfam" id="PF02470"/>
    </source>
</evidence>
<evidence type="ECO:0000256" key="1">
    <source>
        <dbReference type="SAM" id="Phobius"/>
    </source>
</evidence>
<feature type="transmembrane region" description="Helical" evidence="1">
    <location>
        <begin position="12"/>
        <end position="29"/>
    </location>
</feature>
<protein>
    <submittedName>
        <fullName evidence="3">MCE family protein</fullName>
    </submittedName>
</protein>
<dbReference type="OrthoDB" id="4741753at2"/>
<dbReference type="NCBIfam" id="TIGR00996">
    <property type="entry name" value="Mtu_fam_mce"/>
    <property type="match status" value="1"/>
</dbReference>
<comment type="caution">
    <text evidence="3">The sequence shown here is derived from an EMBL/GenBank/DDBJ whole genome shotgun (WGS) entry which is preliminary data.</text>
</comment>